<dbReference type="Pfam" id="PF13843">
    <property type="entry name" value="DDE_Tnp_1_7"/>
    <property type="match status" value="1"/>
</dbReference>
<dbReference type="Proteomes" id="UP001283361">
    <property type="component" value="Unassembled WGS sequence"/>
</dbReference>
<dbReference type="PANTHER" id="PTHR46599:SF3">
    <property type="entry name" value="PIGGYBAC TRANSPOSABLE ELEMENT-DERIVED PROTEIN 4"/>
    <property type="match status" value="1"/>
</dbReference>
<sequence>MDTLFQETNRYANFLNQESTAVWMESHPSSRYHKWPHAGIELPDLMKYLGLLLNMGLVPKKKKMDFWSTRRAIATPFFGEIMSSNFHALIDRMLHVNNITEEVPRGQDGFDPRVKVWPVLGKVNQSATKFYVRSRNISIDVP</sequence>
<proteinExistence type="predicted"/>
<dbReference type="InterPro" id="IPR029526">
    <property type="entry name" value="PGBD"/>
</dbReference>
<dbReference type="PANTHER" id="PTHR46599">
    <property type="entry name" value="PIGGYBAC TRANSPOSABLE ELEMENT-DERIVED PROTEIN 4"/>
    <property type="match status" value="1"/>
</dbReference>
<feature type="domain" description="PiggyBac transposable element-derived protein" evidence="1">
    <location>
        <begin position="4"/>
        <end position="140"/>
    </location>
</feature>
<keyword evidence="3" id="KW-1185">Reference proteome</keyword>
<comment type="caution">
    <text evidence="2">The sequence shown here is derived from an EMBL/GenBank/DDBJ whole genome shotgun (WGS) entry which is preliminary data.</text>
</comment>
<protein>
    <recommendedName>
        <fullName evidence="1">PiggyBac transposable element-derived protein domain-containing protein</fullName>
    </recommendedName>
</protein>
<evidence type="ECO:0000259" key="1">
    <source>
        <dbReference type="Pfam" id="PF13843"/>
    </source>
</evidence>
<dbReference type="AlphaFoldDB" id="A0AAE0YLR6"/>
<gene>
    <name evidence="2" type="ORF">RRG08_066186</name>
</gene>
<organism evidence="2 3">
    <name type="scientific">Elysia crispata</name>
    <name type="common">lettuce slug</name>
    <dbReference type="NCBI Taxonomy" id="231223"/>
    <lineage>
        <taxon>Eukaryota</taxon>
        <taxon>Metazoa</taxon>
        <taxon>Spiralia</taxon>
        <taxon>Lophotrochozoa</taxon>
        <taxon>Mollusca</taxon>
        <taxon>Gastropoda</taxon>
        <taxon>Heterobranchia</taxon>
        <taxon>Euthyneura</taxon>
        <taxon>Panpulmonata</taxon>
        <taxon>Sacoglossa</taxon>
        <taxon>Placobranchoidea</taxon>
        <taxon>Plakobranchidae</taxon>
        <taxon>Elysia</taxon>
    </lineage>
</organism>
<name>A0AAE0YLR6_9GAST</name>
<dbReference type="EMBL" id="JAWDGP010005924">
    <property type="protein sequence ID" value="KAK3749874.1"/>
    <property type="molecule type" value="Genomic_DNA"/>
</dbReference>
<evidence type="ECO:0000313" key="3">
    <source>
        <dbReference type="Proteomes" id="UP001283361"/>
    </source>
</evidence>
<accession>A0AAE0YLR6</accession>
<reference evidence="2" key="1">
    <citation type="journal article" date="2023" name="G3 (Bethesda)">
        <title>A reference genome for the long-term kleptoplast-retaining sea slug Elysia crispata morphotype clarki.</title>
        <authorList>
            <person name="Eastman K.E."/>
            <person name="Pendleton A.L."/>
            <person name="Shaikh M.A."/>
            <person name="Suttiyut T."/>
            <person name="Ogas R."/>
            <person name="Tomko P."/>
            <person name="Gavelis G."/>
            <person name="Widhalm J.R."/>
            <person name="Wisecaver J.H."/>
        </authorList>
    </citation>
    <scope>NUCLEOTIDE SEQUENCE</scope>
    <source>
        <strain evidence="2">ECLA1</strain>
    </source>
</reference>
<evidence type="ECO:0000313" key="2">
    <source>
        <dbReference type="EMBL" id="KAK3749874.1"/>
    </source>
</evidence>